<dbReference type="GO" id="GO:0016020">
    <property type="term" value="C:membrane"/>
    <property type="evidence" value="ECO:0007669"/>
    <property type="project" value="TreeGrafter"/>
</dbReference>
<evidence type="ECO:0000256" key="2">
    <source>
        <dbReference type="ARBA" id="ARBA00010790"/>
    </source>
</evidence>
<dbReference type="EMBL" id="FCNY02000017">
    <property type="protein sequence ID" value="SAL61272.1"/>
    <property type="molecule type" value="Genomic_DNA"/>
</dbReference>
<dbReference type="SUPFAM" id="SSF51905">
    <property type="entry name" value="FAD/NAD(P)-binding domain"/>
    <property type="match status" value="1"/>
</dbReference>
<evidence type="ECO:0000259" key="6">
    <source>
        <dbReference type="PROSITE" id="PS00624"/>
    </source>
</evidence>
<comment type="cofactor">
    <cofactor evidence="1 5">
        <name>FAD</name>
        <dbReference type="ChEBI" id="CHEBI:57692"/>
    </cofactor>
</comment>
<dbReference type="PIRSF" id="PIRSF000137">
    <property type="entry name" value="Alcohol_oxidase"/>
    <property type="match status" value="1"/>
</dbReference>
<keyword evidence="4 5" id="KW-0274">FAD</keyword>
<comment type="similarity">
    <text evidence="2">Belongs to the GMC oxidoreductase family.</text>
</comment>
<evidence type="ECO:0000256" key="4">
    <source>
        <dbReference type="ARBA" id="ARBA00022827"/>
    </source>
</evidence>
<keyword evidence="3" id="KW-0285">Flavoprotein</keyword>
<evidence type="ECO:0000256" key="3">
    <source>
        <dbReference type="ARBA" id="ARBA00022630"/>
    </source>
</evidence>
<feature type="domain" description="Glucose-methanol-choline oxidoreductase N-terminal" evidence="6">
    <location>
        <begin position="255"/>
        <end position="269"/>
    </location>
</feature>
<organism evidence="7 8">
    <name type="scientific">Caballeronia cordobensis</name>
    <name type="common">Burkholderia cordobensis</name>
    <dbReference type="NCBI Taxonomy" id="1353886"/>
    <lineage>
        <taxon>Bacteria</taxon>
        <taxon>Pseudomonadati</taxon>
        <taxon>Pseudomonadota</taxon>
        <taxon>Betaproteobacteria</taxon>
        <taxon>Burkholderiales</taxon>
        <taxon>Burkholderiaceae</taxon>
        <taxon>Caballeronia</taxon>
    </lineage>
</organism>
<evidence type="ECO:0000313" key="7">
    <source>
        <dbReference type="EMBL" id="SAL61272.1"/>
    </source>
</evidence>
<dbReference type="InterPro" id="IPR036188">
    <property type="entry name" value="FAD/NAD-bd_sf"/>
</dbReference>
<reference evidence="8" key="1">
    <citation type="submission" date="2016-01" db="EMBL/GenBank/DDBJ databases">
        <authorList>
            <person name="Peeters C."/>
        </authorList>
    </citation>
    <scope>NUCLEOTIDE SEQUENCE [LARGE SCALE GENOMIC DNA]</scope>
</reference>
<dbReference type="PROSITE" id="PS00624">
    <property type="entry name" value="GMC_OXRED_2"/>
    <property type="match status" value="1"/>
</dbReference>
<gene>
    <name evidence="7" type="ORF">AWB70_05554</name>
</gene>
<dbReference type="GO" id="GO:0019285">
    <property type="term" value="P:glycine betaine biosynthetic process from choline"/>
    <property type="evidence" value="ECO:0007669"/>
    <property type="project" value="TreeGrafter"/>
</dbReference>
<accession>A0A158IX66</accession>
<dbReference type="PANTHER" id="PTHR11552:SF147">
    <property type="entry name" value="CHOLINE DEHYDROGENASE, MITOCHONDRIAL"/>
    <property type="match status" value="1"/>
</dbReference>
<dbReference type="InterPro" id="IPR012132">
    <property type="entry name" value="GMC_OxRdtase"/>
</dbReference>
<protein>
    <submittedName>
        <fullName evidence="7">Glucose-methanol-choline oxidoreductase</fullName>
    </submittedName>
</protein>
<dbReference type="InterPro" id="IPR007867">
    <property type="entry name" value="GMC_OxRtase_C"/>
</dbReference>
<dbReference type="InterPro" id="IPR000172">
    <property type="entry name" value="GMC_OxRdtase_N"/>
</dbReference>
<dbReference type="GO" id="GO:0050660">
    <property type="term" value="F:flavin adenine dinucleotide binding"/>
    <property type="evidence" value="ECO:0007669"/>
    <property type="project" value="InterPro"/>
</dbReference>
<sequence>MNGTRDFHDVIIVGGGSAGAVLANRLSSDPARHVLLLEAGNAYRPNQFPGVLWNADHAGGDAAHDWGYRGEVAEGGATIAALRAKALGGCSSVNAAVAMRARPADFAKWTARGLKGWSFDDVLDCFKSIENTPDGDDRHRGRHGPLPVRQRRRDELTPAVNAFVDGALECGFAYVEDFNGEEQAGVSPYPLNVVSGRRINTGIAFLDDGVCARPNLTIMGGVEIDRVLIDGGRARGVLDIEGRAFHSDTVILSAGAFGSPAILMRSGIGPAAHLRDLGIPVAANLPVGERLQEHPFYYNIYALKPGANGMFPAAGAILWAASSEAASGDLDLHVSATHLFDPAQSPTGGALVLAASVTQPESVGYVRLADRDPRRAPRIVYNFLSTARDRRRMVECVKIARAIGRSKAFSATVAEEMTPGAAVADADLEAAILGNLDAYAHPTSTAPMGDNGVVDADGRVHGIDGLMVVDASIMPGIPSAPTNLTTMMLAEHIAFRVFAAP</sequence>
<keyword evidence="8" id="KW-1185">Reference proteome</keyword>
<dbReference type="SUPFAM" id="SSF54373">
    <property type="entry name" value="FAD-linked reductases, C-terminal domain"/>
    <property type="match status" value="1"/>
</dbReference>
<dbReference type="Pfam" id="PF05199">
    <property type="entry name" value="GMC_oxred_C"/>
    <property type="match status" value="1"/>
</dbReference>
<dbReference type="AlphaFoldDB" id="A0A158IX66"/>
<name>A0A158IX66_CABCO</name>
<dbReference type="Gene3D" id="3.30.560.10">
    <property type="entry name" value="Glucose Oxidase, domain 3"/>
    <property type="match status" value="1"/>
</dbReference>
<evidence type="ECO:0000313" key="8">
    <source>
        <dbReference type="Proteomes" id="UP000054740"/>
    </source>
</evidence>
<dbReference type="RefSeq" id="WP_053570839.1">
    <property type="nucleotide sequence ID" value="NZ_FCNY02000017.1"/>
</dbReference>
<evidence type="ECO:0000256" key="1">
    <source>
        <dbReference type="ARBA" id="ARBA00001974"/>
    </source>
</evidence>
<dbReference type="Proteomes" id="UP000054740">
    <property type="component" value="Unassembled WGS sequence"/>
</dbReference>
<evidence type="ECO:0000256" key="5">
    <source>
        <dbReference type="PIRSR" id="PIRSR000137-2"/>
    </source>
</evidence>
<feature type="binding site" evidence="5">
    <location>
        <position position="439"/>
    </location>
    <ligand>
        <name>substrate</name>
    </ligand>
</feature>
<dbReference type="Pfam" id="PF00732">
    <property type="entry name" value="GMC_oxred_N"/>
    <property type="match status" value="1"/>
</dbReference>
<proteinExistence type="inferred from homology"/>
<dbReference type="PANTHER" id="PTHR11552">
    <property type="entry name" value="GLUCOSE-METHANOL-CHOLINE GMC OXIDOREDUCTASE"/>
    <property type="match status" value="1"/>
</dbReference>
<dbReference type="GO" id="GO:0008812">
    <property type="term" value="F:choline dehydrogenase activity"/>
    <property type="evidence" value="ECO:0007669"/>
    <property type="project" value="TreeGrafter"/>
</dbReference>
<dbReference type="Gene3D" id="3.50.50.60">
    <property type="entry name" value="FAD/NAD(P)-binding domain"/>
    <property type="match status" value="1"/>
</dbReference>
<feature type="binding site" evidence="5">
    <location>
        <begin position="94"/>
        <end position="97"/>
    </location>
    <ligand>
        <name>FAD</name>
        <dbReference type="ChEBI" id="CHEBI:57692"/>
    </ligand>
</feature>